<feature type="non-terminal residue" evidence="1">
    <location>
        <position position="1"/>
    </location>
</feature>
<evidence type="ECO:0000313" key="1">
    <source>
        <dbReference type="EMBL" id="CAG8609930.1"/>
    </source>
</evidence>
<dbReference type="OrthoDB" id="2317390at2759"/>
<protein>
    <submittedName>
        <fullName evidence="1">17522_t:CDS:1</fullName>
    </submittedName>
</protein>
<reference evidence="1" key="1">
    <citation type="submission" date="2021-06" db="EMBL/GenBank/DDBJ databases">
        <authorList>
            <person name="Kallberg Y."/>
            <person name="Tangrot J."/>
            <person name="Rosling A."/>
        </authorList>
    </citation>
    <scope>NUCLEOTIDE SEQUENCE</scope>
    <source>
        <strain evidence="1">MA453B</strain>
    </source>
</reference>
<keyword evidence="2" id="KW-1185">Reference proteome</keyword>
<evidence type="ECO:0000313" key="2">
    <source>
        <dbReference type="Proteomes" id="UP000789405"/>
    </source>
</evidence>
<dbReference type="AlphaFoldDB" id="A0A9N9CS40"/>
<sequence>PDWAEEYKPKTYIFANIYNHLTEPITLRELNETLTESPLKKAPGLTGITNKMLKHLGPTGDSTFLHILNACLSLQTIPTTWLQANQYFTQI</sequence>
<dbReference type="EMBL" id="CAJVPY010004095">
    <property type="protein sequence ID" value="CAG8609930.1"/>
    <property type="molecule type" value="Genomic_DNA"/>
</dbReference>
<name>A0A9N9CS40_9GLOM</name>
<comment type="caution">
    <text evidence="1">The sequence shown here is derived from an EMBL/GenBank/DDBJ whole genome shotgun (WGS) entry which is preliminary data.</text>
</comment>
<accession>A0A9N9CS40</accession>
<proteinExistence type="predicted"/>
<gene>
    <name evidence="1" type="ORF">DERYTH_LOCUS8083</name>
</gene>
<organism evidence="1 2">
    <name type="scientific">Dentiscutata erythropus</name>
    <dbReference type="NCBI Taxonomy" id="1348616"/>
    <lineage>
        <taxon>Eukaryota</taxon>
        <taxon>Fungi</taxon>
        <taxon>Fungi incertae sedis</taxon>
        <taxon>Mucoromycota</taxon>
        <taxon>Glomeromycotina</taxon>
        <taxon>Glomeromycetes</taxon>
        <taxon>Diversisporales</taxon>
        <taxon>Gigasporaceae</taxon>
        <taxon>Dentiscutata</taxon>
    </lineage>
</organism>
<dbReference type="Proteomes" id="UP000789405">
    <property type="component" value="Unassembled WGS sequence"/>
</dbReference>